<proteinExistence type="predicted"/>
<name>A0A0F9MLB2_9ZZZZ</name>
<evidence type="ECO:0000313" key="1">
    <source>
        <dbReference type="EMBL" id="KKN06469.1"/>
    </source>
</evidence>
<dbReference type="AlphaFoldDB" id="A0A0F9MLB2"/>
<sequence>MCYDLEVAWSAIRDMLVKMSYRVGATEDDVQTVIMRFISVRGLYAAGEVSKSYWLTALRNVSRTDYQKRKRLNGGYFREIQISELEYPLQVSNPSTPESWIDLFDMKDDPDVHRMLAWDSDCAVGTPIRRVRESRLRAKLRKRYGVA</sequence>
<comment type="caution">
    <text evidence="1">The sequence shown here is derived from an EMBL/GenBank/DDBJ whole genome shotgun (WGS) entry which is preliminary data.</text>
</comment>
<feature type="non-terminal residue" evidence="1">
    <location>
        <position position="147"/>
    </location>
</feature>
<dbReference type="EMBL" id="LAZR01004687">
    <property type="protein sequence ID" value="KKN06469.1"/>
    <property type="molecule type" value="Genomic_DNA"/>
</dbReference>
<protein>
    <submittedName>
        <fullName evidence="1">Uncharacterized protein</fullName>
    </submittedName>
</protein>
<gene>
    <name evidence="1" type="ORF">LCGC14_1076860</name>
</gene>
<reference evidence="1" key="1">
    <citation type="journal article" date="2015" name="Nature">
        <title>Complex archaea that bridge the gap between prokaryotes and eukaryotes.</title>
        <authorList>
            <person name="Spang A."/>
            <person name="Saw J.H."/>
            <person name="Jorgensen S.L."/>
            <person name="Zaremba-Niedzwiedzka K."/>
            <person name="Martijn J."/>
            <person name="Lind A.E."/>
            <person name="van Eijk R."/>
            <person name="Schleper C."/>
            <person name="Guy L."/>
            <person name="Ettema T.J."/>
        </authorList>
    </citation>
    <scope>NUCLEOTIDE SEQUENCE</scope>
</reference>
<accession>A0A0F9MLB2</accession>
<organism evidence="1">
    <name type="scientific">marine sediment metagenome</name>
    <dbReference type="NCBI Taxonomy" id="412755"/>
    <lineage>
        <taxon>unclassified sequences</taxon>
        <taxon>metagenomes</taxon>
        <taxon>ecological metagenomes</taxon>
    </lineage>
</organism>